<dbReference type="SUPFAM" id="SSF55874">
    <property type="entry name" value="ATPase domain of HSP90 chaperone/DNA topoisomerase II/histidine kinase"/>
    <property type="match status" value="1"/>
</dbReference>
<organism evidence="7 8">
    <name type="scientific">Hyunsoonleella aquatilis</name>
    <dbReference type="NCBI Taxonomy" id="2762758"/>
    <lineage>
        <taxon>Bacteria</taxon>
        <taxon>Pseudomonadati</taxon>
        <taxon>Bacteroidota</taxon>
        <taxon>Flavobacteriia</taxon>
        <taxon>Flavobacteriales</taxon>
        <taxon>Flavobacteriaceae</taxon>
    </lineage>
</organism>
<keyword evidence="8" id="KW-1185">Reference proteome</keyword>
<dbReference type="SMART" id="SM00387">
    <property type="entry name" value="HATPase_c"/>
    <property type="match status" value="1"/>
</dbReference>
<keyword evidence="4" id="KW-1133">Transmembrane helix</keyword>
<sequence length="606" mass="69135">MKKSCFHNSILFFLIACLGSCLSTQAQMDTLVLDSNFKTINLKQFSVINQDESHQKPDTRNYFYFSFNNTFNTIDFVLKNETDADRTVMLQLSYVYIKEIVLSKNEKGGLIPLSTTGIEHPISSKAVSHRLFTFPIRLNPKEIGAYQLKLKKEEGKPLATSVCLKSENTFAKQNFKQQLLIGGYFGVSLLSFVFSLFIFFFLRNSIYVIYAAYIVSLGLFISAYIGVFSQVFLDENSTVNKYANYVVFSEVSLILFALFSQKILETKTYTPKLKKGIEFFLGIVIALRLSIHFIFTHIFENAVAVFMKIWYGFFIILISIIIVQITVYYRKNNKRTSLFALAYIFMIFGTFASILYHSYGLIDTYFYDLPVLFYTSFLEILFLTLTVVFMVKDIYDERNVLSEKIVIEERKNLTAFIKGEDEERKRIGKELHDNIGSKLSVLKRFVSDKFNDEKVTETIDAICNDVRNLSHEISPSDLKIVGFKNAVEDLSKTLTDQTSLQVNFNSFQFPETLDEETSIQLYRVIQEAFNNILKHANAKQVDVQLMGHDDSSTISIEDDGNGFDLANTKNGLGLKNMQSRIQQIGGSISIDTSPQKGASILISISK</sequence>
<reference evidence="7" key="1">
    <citation type="submission" date="2020-08" db="EMBL/GenBank/DDBJ databases">
        <title>Hyunsoonleella sp. strain SJ7 genome sequencing and assembly.</title>
        <authorList>
            <person name="Kim I."/>
        </authorList>
    </citation>
    <scope>NUCLEOTIDE SEQUENCE</scope>
    <source>
        <strain evidence="7">SJ7</strain>
    </source>
</reference>
<evidence type="ECO:0000256" key="3">
    <source>
        <dbReference type="ARBA" id="ARBA00023012"/>
    </source>
</evidence>
<feature type="transmembrane region" description="Helical" evidence="4">
    <location>
        <begin position="279"/>
        <end position="298"/>
    </location>
</feature>
<evidence type="ECO:0000256" key="2">
    <source>
        <dbReference type="ARBA" id="ARBA00022777"/>
    </source>
</evidence>
<protein>
    <recommendedName>
        <fullName evidence="6">Histidine kinase domain-containing protein</fullName>
    </recommendedName>
</protein>
<dbReference type="Proteomes" id="UP000656244">
    <property type="component" value="Unassembled WGS sequence"/>
</dbReference>
<dbReference type="InterPro" id="IPR003594">
    <property type="entry name" value="HATPase_dom"/>
</dbReference>
<gene>
    <name evidence="7" type="ORF">H7U19_15770</name>
</gene>
<dbReference type="PROSITE" id="PS51257">
    <property type="entry name" value="PROKAR_LIPOPROTEIN"/>
    <property type="match status" value="1"/>
</dbReference>
<feature type="chain" id="PRO_5037483488" description="Histidine kinase domain-containing protein" evidence="5">
    <location>
        <begin position="27"/>
        <end position="606"/>
    </location>
</feature>
<feature type="transmembrane region" description="Helical" evidence="4">
    <location>
        <begin position="371"/>
        <end position="391"/>
    </location>
</feature>
<dbReference type="InterPro" id="IPR011623">
    <property type="entry name" value="7TMR_DISM_rcpt_extracell_dom1"/>
</dbReference>
<dbReference type="PANTHER" id="PTHR24421:SF58">
    <property type="entry name" value="SIGNAL TRANSDUCTION HISTIDINE-PROTEIN KINASE_PHOSPHATASE UHPB"/>
    <property type="match status" value="1"/>
</dbReference>
<dbReference type="PROSITE" id="PS50109">
    <property type="entry name" value="HIS_KIN"/>
    <property type="match status" value="1"/>
</dbReference>
<dbReference type="Gene3D" id="2.60.40.2380">
    <property type="match status" value="1"/>
</dbReference>
<feature type="transmembrane region" description="Helical" evidence="4">
    <location>
        <begin position="242"/>
        <end position="259"/>
    </location>
</feature>
<evidence type="ECO:0000256" key="1">
    <source>
        <dbReference type="ARBA" id="ARBA00022679"/>
    </source>
</evidence>
<feature type="transmembrane region" description="Helical" evidence="4">
    <location>
        <begin position="310"/>
        <end position="329"/>
    </location>
</feature>
<comment type="caution">
    <text evidence="7">The sequence shown here is derived from an EMBL/GenBank/DDBJ whole genome shotgun (WGS) entry which is preliminary data.</text>
</comment>
<evidence type="ECO:0000256" key="5">
    <source>
        <dbReference type="SAM" id="SignalP"/>
    </source>
</evidence>
<dbReference type="Pfam" id="PF07695">
    <property type="entry name" value="7TMR-DISM_7TM"/>
    <property type="match status" value="1"/>
</dbReference>
<dbReference type="AlphaFoldDB" id="A0A923HIE1"/>
<evidence type="ECO:0000259" key="6">
    <source>
        <dbReference type="PROSITE" id="PS50109"/>
    </source>
</evidence>
<dbReference type="Gene3D" id="3.30.565.10">
    <property type="entry name" value="Histidine kinase-like ATPase, C-terminal domain"/>
    <property type="match status" value="1"/>
</dbReference>
<evidence type="ECO:0000256" key="4">
    <source>
        <dbReference type="SAM" id="Phobius"/>
    </source>
</evidence>
<keyword evidence="1" id="KW-0808">Transferase</keyword>
<dbReference type="Pfam" id="PF02518">
    <property type="entry name" value="HATPase_c"/>
    <property type="match status" value="1"/>
</dbReference>
<keyword evidence="2" id="KW-0418">Kinase</keyword>
<dbReference type="EMBL" id="JACNMF010000006">
    <property type="protein sequence ID" value="MBC3759870.1"/>
    <property type="molecule type" value="Genomic_DNA"/>
</dbReference>
<keyword evidence="3" id="KW-0902">Two-component regulatory system</keyword>
<feature type="domain" description="Histidine kinase" evidence="6">
    <location>
        <begin position="426"/>
        <end position="606"/>
    </location>
</feature>
<dbReference type="InterPro" id="IPR011622">
    <property type="entry name" value="7TMR_DISM_rcpt_extracell_dom2"/>
</dbReference>
<dbReference type="GO" id="GO:0016301">
    <property type="term" value="F:kinase activity"/>
    <property type="evidence" value="ECO:0007669"/>
    <property type="project" value="UniProtKB-KW"/>
</dbReference>
<feature type="transmembrane region" description="Helical" evidence="4">
    <location>
        <begin position="338"/>
        <end position="359"/>
    </location>
</feature>
<proteinExistence type="predicted"/>
<evidence type="ECO:0000313" key="7">
    <source>
        <dbReference type="EMBL" id="MBC3759870.1"/>
    </source>
</evidence>
<dbReference type="InterPro" id="IPR050482">
    <property type="entry name" value="Sensor_HK_TwoCompSys"/>
</dbReference>
<dbReference type="InterPro" id="IPR005467">
    <property type="entry name" value="His_kinase_dom"/>
</dbReference>
<dbReference type="CDD" id="cd16917">
    <property type="entry name" value="HATPase_UhpB-NarQ-NarX-like"/>
    <property type="match status" value="1"/>
</dbReference>
<name>A0A923HIE1_9FLAO</name>
<keyword evidence="4" id="KW-0472">Membrane</keyword>
<keyword evidence="5" id="KW-0732">Signal</keyword>
<keyword evidence="4" id="KW-0812">Transmembrane</keyword>
<feature type="transmembrane region" description="Helical" evidence="4">
    <location>
        <begin position="179"/>
        <end position="202"/>
    </location>
</feature>
<feature type="transmembrane region" description="Helical" evidence="4">
    <location>
        <begin position="209"/>
        <end position="230"/>
    </location>
</feature>
<feature type="signal peptide" evidence="5">
    <location>
        <begin position="1"/>
        <end position="26"/>
    </location>
</feature>
<accession>A0A923HIE1</accession>
<dbReference type="Pfam" id="PF07696">
    <property type="entry name" value="7TMR-DISMED2"/>
    <property type="match status" value="1"/>
</dbReference>
<dbReference type="InterPro" id="IPR036890">
    <property type="entry name" value="HATPase_C_sf"/>
</dbReference>
<evidence type="ECO:0000313" key="8">
    <source>
        <dbReference type="Proteomes" id="UP000656244"/>
    </source>
</evidence>
<dbReference type="GO" id="GO:0000160">
    <property type="term" value="P:phosphorelay signal transduction system"/>
    <property type="evidence" value="ECO:0007669"/>
    <property type="project" value="UniProtKB-KW"/>
</dbReference>
<dbReference type="PANTHER" id="PTHR24421">
    <property type="entry name" value="NITRATE/NITRITE SENSOR PROTEIN NARX-RELATED"/>
    <property type="match status" value="1"/>
</dbReference>